<dbReference type="InterPro" id="IPR037066">
    <property type="entry name" value="Plug_dom_sf"/>
</dbReference>
<sequence length="760" mass="84760">MNEIPIISSTFYINRNMKLIINMLLCLSIASVQAQNILEGSVVETTSQKGLAFVNVYLPDLEKGTYTDEDGSFNISGLPSGNYTLIVSALGYETFSLRTTIPSNAPLTISLTPSAIEIESVIISTPFHKLQSENVMKVEQANVSDLKSNGAITLADGISNIAGVESISTGLSIGKPVIRGLSSNRVLVYTQGVRLENQQFGDEHGLGVNDAGIESVEVIKGPASLLYGSDALGGVLYLNPERFAQQNTNSGDINANYISNTNGYSTSAGYKQSNDHFKFLFRGSLAEHSDYKTKSYRVTNTRFREQDFKAGLGYQSKGFKTEFRYNVNNLKPGIPEGIGEQSTNKSPLLPFQEVTNHVFSSKTKLFFNTSSLNINLGYIYNDRKEFEEHHHDEHEEDHEEEDHEEELHDDDILEAALHMKLKTINYDVKYNLPKLGKFETIIGIQGMNQVNTNYGEETLIPNAITNDIGILGTSHIHFKNADIQLGARFDHRNIEINNTLNRNYNSFNGAIGFKTNITQNITSRINLASGFRAPNLSELASDGTHEGANRYEIGNSNLKNEQNFQTDVSLEYKSQHLEFFVNGFYNTVNNYIFLAPNGTEIDNTPVFTYSQEDAKLYGGEFGFHLHPHPLDWLHFETSFETVTGKQTNGLYLPLIPANSLNNMVKVELNNKWLHKGYVFVKLKSVFEQNKVGDFEDNTPGYNLLNAGLGGSFMCLKRELTVMLTGNNLANKTYISHLSRLKTDGIFNMGRNINIGITYKL</sequence>
<dbReference type="InterPro" id="IPR008969">
    <property type="entry name" value="CarboxyPept-like_regulatory"/>
</dbReference>
<evidence type="ECO:0000256" key="9">
    <source>
        <dbReference type="RuleBase" id="RU003357"/>
    </source>
</evidence>
<dbReference type="InterPro" id="IPR000531">
    <property type="entry name" value="Beta-barrel_TonB"/>
</dbReference>
<evidence type="ECO:0000256" key="8">
    <source>
        <dbReference type="PROSITE-ProRule" id="PRU01360"/>
    </source>
</evidence>
<keyword evidence="14" id="KW-0675">Receptor</keyword>
<feature type="compositionally biased region" description="Acidic residues" evidence="10">
    <location>
        <begin position="394"/>
        <end position="408"/>
    </location>
</feature>
<evidence type="ECO:0000256" key="3">
    <source>
        <dbReference type="ARBA" id="ARBA00022452"/>
    </source>
</evidence>
<evidence type="ECO:0000256" key="5">
    <source>
        <dbReference type="ARBA" id="ARBA00023077"/>
    </source>
</evidence>
<keyword evidence="5 9" id="KW-0798">TonB box</keyword>
<dbReference type="SUPFAM" id="SSF49464">
    <property type="entry name" value="Carboxypeptidase regulatory domain-like"/>
    <property type="match status" value="1"/>
</dbReference>
<evidence type="ECO:0000259" key="13">
    <source>
        <dbReference type="Pfam" id="PF07715"/>
    </source>
</evidence>
<keyword evidence="2 8" id="KW-0813">Transport</keyword>
<feature type="domain" description="TonB-dependent receptor-like beta-barrel" evidence="12">
    <location>
        <begin position="244"/>
        <end position="728"/>
    </location>
</feature>
<dbReference type="InterPro" id="IPR012910">
    <property type="entry name" value="Plug_dom"/>
</dbReference>
<evidence type="ECO:0000313" key="15">
    <source>
        <dbReference type="Proteomes" id="UP001500954"/>
    </source>
</evidence>
<dbReference type="Gene3D" id="2.60.40.1120">
    <property type="entry name" value="Carboxypeptidase-like, regulatory domain"/>
    <property type="match status" value="1"/>
</dbReference>
<keyword evidence="6 8" id="KW-0472">Membrane</keyword>
<organism evidence="14 15">
    <name type="scientific">Snuella lapsa</name>
    <dbReference type="NCBI Taxonomy" id="870481"/>
    <lineage>
        <taxon>Bacteria</taxon>
        <taxon>Pseudomonadati</taxon>
        <taxon>Bacteroidota</taxon>
        <taxon>Flavobacteriia</taxon>
        <taxon>Flavobacteriales</taxon>
        <taxon>Flavobacteriaceae</taxon>
        <taxon>Snuella</taxon>
    </lineage>
</organism>
<dbReference type="Gene3D" id="2.170.130.10">
    <property type="entry name" value="TonB-dependent receptor, plug domain"/>
    <property type="match status" value="1"/>
</dbReference>
<feature type="domain" description="TonB-dependent receptor plug" evidence="13">
    <location>
        <begin position="137"/>
        <end position="235"/>
    </location>
</feature>
<evidence type="ECO:0000256" key="7">
    <source>
        <dbReference type="ARBA" id="ARBA00023237"/>
    </source>
</evidence>
<dbReference type="PANTHER" id="PTHR30069">
    <property type="entry name" value="TONB-DEPENDENT OUTER MEMBRANE RECEPTOR"/>
    <property type="match status" value="1"/>
</dbReference>
<dbReference type="Pfam" id="PF13715">
    <property type="entry name" value="CarbopepD_reg_2"/>
    <property type="match status" value="1"/>
</dbReference>
<evidence type="ECO:0000256" key="10">
    <source>
        <dbReference type="SAM" id="MobiDB-lite"/>
    </source>
</evidence>
<evidence type="ECO:0000256" key="1">
    <source>
        <dbReference type="ARBA" id="ARBA00004571"/>
    </source>
</evidence>
<feature type="chain" id="PRO_5045785066" evidence="11">
    <location>
        <begin position="35"/>
        <end position="760"/>
    </location>
</feature>
<dbReference type="PANTHER" id="PTHR30069:SF40">
    <property type="entry name" value="TONB-DEPENDENT RECEPTOR NMB0964-RELATED"/>
    <property type="match status" value="1"/>
</dbReference>
<name>A0ABP6Y8G3_9FLAO</name>
<dbReference type="Gene3D" id="2.40.170.20">
    <property type="entry name" value="TonB-dependent receptor, beta-barrel domain"/>
    <property type="match status" value="1"/>
</dbReference>
<evidence type="ECO:0000256" key="11">
    <source>
        <dbReference type="SAM" id="SignalP"/>
    </source>
</evidence>
<evidence type="ECO:0000256" key="2">
    <source>
        <dbReference type="ARBA" id="ARBA00022448"/>
    </source>
</evidence>
<dbReference type="Proteomes" id="UP001500954">
    <property type="component" value="Unassembled WGS sequence"/>
</dbReference>
<keyword evidence="4 8" id="KW-0812">Transmembrane</keyword>
<proteinExistence type="inferred from homology"/>
<dbReference type="EMBL" id="BAABCY010000076">
    <property type="protein sequence ID" value="GAA3577094.1"/>
    <property type="molecule type" value="Genomic_DNA"/>
</dbReference>
<comment type="similarity">
    <text evidence="8 9">Belongs to the TonB-dependent receptor family.</text>
</comment>
<accession>A0ABP6Y8G3</accession>
<keyword evidence="3 8" id="KW-1134">Transmembrane beta strand</keyword>
<protein>
    <submittedName>
        <fullName evidence="14">TonB-dependent receptor</fullName>
    </submittedName>
</protein>
<dbReference type="SUPFAM" id="SSF56935">
    <property type="entry name" value="Porins"/>
    <property type="match status" value="1"/>
</dbReference>
<reference evidence="15" key="1">
    <citation type="journal article" date="2019" name="Int. J. Syst. Evol. Microbiol.">
        <title>The Global Catalogue of Microorganisms (GCM) 10K type strain sequencing project: providing services to taxonomists for standard genome sequencing and annotation.</title>
        <authorList>
            <consortium name="The Broad Institute Genomics Platform"/>
            <consortium name="The Broad Institute Genome Sequencing Center for Infectious Disease"/>
            <person name="Wu L."/>
            <person name="Ma J."/>
        </authorList>
    </citation>
    <scope>NUCLEOTIDE SEQUENCE [LARGE SCALE GENOMIC DNA]</scope>
    <source>
        <strain evidence="15">JCM 17111</strain>
    </source>
</reference>
<feature type="signal peptide" evidence="11">
    <location>
        <begin position="1"/>
        <end position="34"/>
    </location>
</feature>
<evidence type="ECO:0000256" key="4">
    <source>
        <dbReference type="ARBA" id="ARBA00022692"/>
    </source>
</evidence>
<keyword evidence="7 8" id="KW-0998">Cell outer membrane</keyword>
<dbReference type="PROSITE" id="PS52016">
    <property type="entry name" value="TONB_DEPENDENT_REC_3"/>
    <property type="match status" value="1"/>
</dbReference>
<dbReference type="Pfam" id="PF00593">
    <property type="entry name" value="TonB_dep_Rec_b-barrel"/>
    <property type="match status" value="1"/>
</dbReference>
<dbReference type="Pfam" id="PF07715">
    <property type="entry name" value="Plug"/>
    <property type="match status" value="1"/>
</dbReference>
<feature type="region of interest" description="Disordered" evidence="10">
    <location>
        <begin position="387"/>
        <end position="408"/>
    </location>
</feature>
<gene>
    <name evidence="14" type="ORF">GCM10022395_27400</name>
</gene>
<comment type="caution">
    <text evidence="14">The sequence shown here is derived from an EMBL/GenBank/DDBJ whole genome shotgun (WGS) entry which is preliminary data.</text>
</comment>
<keyword evidence="11" id="KW-0732">Signal</keyword>
<evidence type="ECO:0000259" key="12">
    <source>
        <dbReference type="Pfam" id="PF00593"/>
    </source>
</evidence>
<dbReference type="InterPro" id="IPR036942">
    <property type="entry name" value="Beta-barrel_TonB_sf"/>
</dbReference>
<evidence type="ECO:0000256" key="6">
    <source>
        <dbReference type="ARBA" id="ARBA00023136"/>
    </source>
</evidence>
<keyword evidence="15" id="KW-1185">Reference proteome</keyword>
<dbReference type="InterPro" id="IPR039426">
    <property type="entry name" value="TonB-dep_rcpt-like"/>
</dbReference>
<evidence type="ECO:0000313" key="14">
    <source>
        <dbReference type="EMBL" id="GAA3577094.1"/>
    </source>
</evidence>
<comment type="subcellular location">
    <subcellularLocation>
        <location evidence="1 8">Cell outer membrane</location>
        <topology evidence="1 8">Multi-pass membrane protein</topology>
    </subcellularLocation>
</comment>